<feature type="signal peptide" evidence="1">
    <location>
        <begin position="1"/>
        <end position="18"/>
    </location>
</feature>
<accession>A0AAN6Z5E4</accession>
<keyword evidence="1" id="KW-0732">Signal</keyword>
<reference evidence="2" key="1">
    <citation type="journal article" date="2023" name="Mol. Phylogenet. Evol.">
        <title>Genome-scale phylogeny and comparative genomics of the fungal order Sordariales.</title>
        <authorList>
            <person name="Hensen N."/>
            <person name="Bonometti L."/>
            <person name="Westerberg I."/>
            <person name="Brannstrom I.O."/>
            <person name="Guillou S."/>
            <person name="Cros-Aarteil S."/>
            <person name="Calhoun S."/>
            <person name="Haridas S."/>
            <person name="Kuo A."/>
            <person name="Mondo S."/>
            <person name="Pangilinan J."/>
            <person name="Riley R."/>
            <person name="LaButti K."/>
            <person name="Andreopoulos B."/>
            <person name="Lipzen A."/>
            <person name="Chen C."/>
            <person name="Yan M."/>
            <person name="Daum C."/>
            <person name="Ng V."/>
            <person name="Clum A."/>
            <person name="Steindorff A."/>
            <person name="Ohm R.A."/>
            <person name="Martin F."/>
            <person name="Silar P."/>
            <person name="Natvig D.O."/>
            <person name="Lalanne C."/>
            <person name="Gautier V."/>
            <person name="Ament-Velasquez S.L."/>
            <person name="Kruys A."/>
            <person name="Hutchinson M.I."/>
            <person name="Powell A.J."/>
            <person name="Barry K."/>
            <person name="Miller A.N."/>
            <person name="Grigoriev I.V."/>
            <person name="Debuchy R."/>
            <person name="Gladieux P."/>
            <person name="Hiltunen Thoren M."/>
            <person name="Johannesson H."/>
        </authorList>
    </citation>
    <scope>NUCLEOTIDE SEQUENCE</scope>
    <source>
        <strain evidence="2">CBS 731.68</strain>
    </source>
</reference>
<dbReference type="GeneID" id="87832307"/>
<evidence type="ECO:0000313" key="2">
    <source>
        <dbReference type="EMBL" id="KAK4126350.1"/>
    </source>
</evidence>
<dbReference type="AlphaFoldDB" id="A0AAN6Z5E4"/>
<keyword evidence="3" id="KW-1185">Reference proteome</keyword>
<name>A0AAN6Z5E4_9PEZI</name>
<protein>
    <submittedName>
        <fullName evidence="2">Uncharacterized protein</fullName>
    </submittedName>
</protein>
<dbReference type="Proteomes" id="UP001302602">
    <property type="component" value="Unassembled WGS sequence"/>
</dbReference>
<organism evidence="2 3">
    <name type="scientific">Parathielavia appendiculata</name>
    <dbReference type="NCBI Taxonomy" id="2587402"/>
    <lineage>
        <taxon>Eukaryota</taxon>
        <taxon>Fungi</taxon>
        <taxon>Dikarya</taxon>
        <taxon>Ascomycota</taxon>
        <taxon>Pezizomycotina</taxon>
        <taxon>Sordariomycetes</taxon>
        <taxon>Sordariomycetidae</taxon>
        <taxon>Sordariales</taxon>
        <taxon>Chaetomiaceae</taxon>
        <taxon>Parathielavia</taxon>
    </lineage>
</organism>
<reference evidence="2" key="2">
    <citation type="submission" date="2023-05" db="EMBL/GenBank/DDBJ databases">
        <authorList>
            <consortium name="Lawrence Berkeley National Laboratory"/>
            <person name="Steindorff A."/>
            <person name="Hensen N."/>
            <person name="Bonometti L."/>
            <person name="Westerberg I."/>
            <person name="Brannstrom I.O."/>
            <person name="Guillou S."/>
            <person name="Cros-Aarteil S."/>
            <person name="Calhoun S."/>
            <person name="Haridas S."/>
            <person name="Kuo A."/>
            <person name="Mondo S."/>
            <person name="Pangilinan J."/>
            <person name="Riley R."/>
            <person name="Labutti K."/>
            <person name="Andreopoulos B."/>
            <person name="Lipzen A."/>
            <person name="Chen C."/>
            <person name="Yanf M."/>
            <person name="Daum C."/>
            <person name="Ng V."/>
            <person name="Clum A."/>
            <person name="Ohm R."/>
            <person name="Martin F."/>
            <person name="Silar P."/>
            <person name="Natvig D."/>
            <person name="Lalanne C."/>
            <person name="Gautier V."/>
            <person name="Ament-Velasquez S.L."/>
            <person name="Kruys A."/>
            <person name="Hutchinson M.I."/>
            <person name="Powell A.J."/>
            <person name="Barry K."/>
            <person name="Miller A.N."/>
            <person name="Grigoriev I.V."/>
            <person name="Debuchy R."/>
            <person name="Gladieux P."/>
            <person name="Thoren M.H."/>
            <person name="Johannesson H."/>
        </authorList>
    </citation>
    <scope>NUCLEOTIDE SEQUENCE</scope>
    <source>
        <strain evidence="2">CBS 731.68</strain>
    </source>
</reference>
<evidence type="ECO:0000256" key="1">
    <source>
        <dbReference type="SAM" id="SignalP"/>
    </source>
</evidence>
<feature type="chain" id="PRO_5042939017" evidence="1">
    <location>
        <begin position="19"/>
        <end position="358"/>
    </location>
</feature>
<proteinExistence type="predicted"/>
<comment type="caution">
    <text evidence="2">The sequence shown here is derived from an EMBL/GenBank/DDBJ whole genome shotgun (WGS) entry which is preliminary data.</text>
</comment>
<evidence type="ECO:0000313" key="3">
    <source>
        <dbReference type="Proteomes" id="UP001302602"/>
    </source>
</evidence>
<gene>
    <name evidence="2" type="ORF">N657DRAFT_670402</name>
</gene>
<sequence length="358" mass="39643">MADLFPGLFLSLVWGIHGEEVGKIATDNAMRASRLSPCLLGEVVLLLKAVSALATEDSRRSVVRPTTGRRPQKAAAGPTEQQVACLVIISDAWMGCFWSRSKPLCCRVRKPKLPDLECSVSGCALDAQICSGEMDHNGNYKRDSDENAVDMDMDMGCALDKRGAAQGYNAWVYGVEVVTRELRYDSQAHWMEAFRNSAAGLFEDREQAPQEVDLEHIIPAVVPLGRFVATSMNWPCSDLSRWADNAWCRRERTTVPRTNTEFWRNVWNSATLPSDAESLGYQMPFEFIADELASTQNRSIIVLLQRSVNGLKGRLEVSNSPMANSTFQALVRQTINDANEAAVEAFFGPMPEVGPPLH</sequence>
<dbReference type="EMBL" id="MU853225">
    <property type="protein sequence ID" value="KAK4126350.1"/>
    <property type="molecule type" value="Genomic_DNA"/>
</dbReference>
<dbReference type="RefSeq" id="XP_062650121.1">
    <property type="nucleotide sequence ID" value="XM_062795539.1"/>
</dbReference>